<evidence type="ECO:0000256" key="1">
    <source>
        <dbReference type="SAM" id="MobiDB-lite"/>
    </source>
</evidence>
<feature type="compositionally biased region" description="Polar residues" evidence="1">
    <location>
        <begin position="1"/>
        <end position="18"/>
    </location>
</feature>
<evidence type="ECO:0000313" key="2">
    <source>
        <dbReference type="EMBL" id="GJS87518.1"/>
    </source>
</evidence>
<feature type="compositionally biased region" description="Polar residues" evidence="1">
    <location>
        <begin position="141"/>
        <end position="157"/>
    </location>
</feature>
<protein>
    <submittedName>
        <fullName evidence="2">Uncharacterized protein</fullName>
    </submittedName>
</protein>
<sequence length="165" mass="17680">MVDTTELSTSLGTPSTVERSLLDFSNEDAPPPVTKGTEAEVHGPTTAEQKIPVIDDARATEASVEPDLEKEVISMGPTIKKRRRQRDAGEGGSNAPTKVLRKDHDATRAKHSARGGKSLADMSVDTELDIHVHETQEPPVATQSVSDLDPLSTSTKSGFGHTWAK</sequence>
<reference evidence="2" key="2">
    <citation type="submission" date="2022-01" db="EMBL/GenBank/DDBJ databases">
        <authorList>
            <person name="Yamashiro T."/>
            <person name="Shiraishi A."/>
            <person name="Satake H."/>
            <person name="Nakayama K."/>
        </authorList>
    </citation>
    <scope>NUCLEOTIDE SEQUENCE</scope>
</reference>
<gene>
    <name evidence="2" type="ORF">Tco_0770154</name>
</gene>
<evidence type="ECO:0000313" key="3">
    <source>
        <dbReference type="Proteomes" id="UP001151760"/>
    </source>
</evidence>
<keyword evidence="3" id="KW-1185">Reference proteome</keyword>
<comment type="caution">
    <text evidence="2">The sequence shown here is derived from an EMBL/GenBank/DDBJ whole genome shotgun (WGS) entry which is preliminary data.</text>
</comment>
<reference evidence="2" key="1">
    <citation type="journal article" date="2022" name="Int. J. Mol. Sci.">
        <title>Draft Genome of Tanacetum Coccineum: Genomic Comparison of Closely Related Tanacetum-Family Plants.</title>
        <authorList>
            <person name="Yamashiro T."/>
            <person name="Shiraishi A."/>
            <person name="Nakayama K."/>
            <person name="Satake H."/>
        </authorList>
    </citation>
    <scope>NUCLEOTIDE SEQUENCE</scope>
</reference>
<dbReference type="EMBL" id="BQNB010011204">
    <property type="protein sequence ID" value="GJS87518.1"/>
    <property type="molecule type" value="Genomic_DNA"/>
</dbReference>
<dbReference type="Proteomes" id="UP001151760">
    <property type="component" value="Unassembled WGS sequence"/>
</dbReference>
<accession>A0ABQ4ZF97</accession>
<proteinExistence type="predicted"/>
<organism evidence="2 3">
    <name type="scientific">Tanacetum coccineum</name>
    <dbReference type="NCBI Taxonomy" id="301880"/>
    <lineage>
        <taxon>Eukaryota</taxon>
        <taxon>Viridiplantae</taxon>
        <taxon>Streptophyta</taxon>
        <taxon>Embryophyta</taxon>
        <taxon>Tracheophyta</taxon>
        <taxon>Spermatophyta</taxon>
        <taxon>Magnoliopsida</taxon>
        <taxon>eudicotyledons</taxon>
        <taxon>Gunneridae</taxon>
        <taxon>Pentapetalae</taxon>
        <taxon>asterids</taxon>
        <taxon>campanulids</taxon>
        <taxon>Asterales</taxon>
        <taxon>Asteraceae</taxon>
        <taxon>Asteroideae</taxon>
        <taxon>Anthemideae</taxon>
        <taxon>Anthemidinae</taxon>
        <taxon>Tanacetum</taxon>
    </lineage>
</organism>
<feature type="region of interest" description="Disordered" evidence="1">
    <location>
        <begin position="1"/>
        <end position="165"/>
    </location>
</feature>
<name>A0ABQ4ZF97_9ASTR</name>